<evidence type="ECO:0000256" key="3">
    <source>
        <dbReference type="ARBA" id="ARBA00022741"/>
    </source>
</evidence>
<dbReference type="GO" id="GO:0016887">
    <property type="term" value="F:ATP hydrolysis activity"/>
    <property type="evidence" value="ECO:0007669"/>
    <property type="project" value="InterPro"/>
</dbReference>
<dbReference type="RefSeq" id="WP_086487398.1">
    <property type="nucleotide sequence ID" value="NZ_MSLT01000007.1"/>
</dbReference>
<dbReference type="InterPro" id="IPR027417">
    <property type="entry name" value="P-loop_NTPase"/>
</dbReference>
<evidence type="ECO:0000256" key="4">
    <source>
        <dbReference type="ARBA" id="ARBA00022840"/>
    </source>
</evidence>
<name>A0A251XAA8_9GAMM</name>
<dbReference type="Proteomes" id="UP000194798">
    <property type="component" value="Unassembled WGS sequence"/>
</dbReference>
<sequence length="307" mass="33729">MDELPLISAVELSRFYGHFCAVDALSFEVKRGQVVGFLGTNGAGKTTTMQMLTGNLAPTSGQIRLAGFDLLDSPLAAKSQLGYLPEHPPLYPECRVDEYLRFCARLHGLSKTETHQAVDEVLNTCGLTGVYRRLIANLSKGYQQRVGIAQAIVHSPSVVVLDEPTVGLDPVQSHSVRELIQKLGQQRAVIVSTHLLNEVQSICTHVQILQAGRCVLQGALRDLLHQPVTTLTLGLHHAPSLARLKILPNVQQVESITPNKWRLHCSPGQLPTDAIVQAAAAERWGLFELTPEYRTLEQLFIELTQLS</sequence>
<evidence type="ECO:0000313" key="7">
    <source>
        <dbReference type="Proteomes" id="UP000194798"/>
    </source>
</evidence>
<reference evidence="6 7" key="1">
    <citation type="submission" date="2016-12" db="EMBL/GenBank/DDBJ databases">
        <title>Thioflexothrix psekupsii D3 genome sequencing and assembly.</title>
        <authorList>
            <person name="Fomenkov A."/>
            <person name="Vincze T."/>
            <person name="Grabovich M."/>
            <person name="Anton B.P."/>
            <person name="Dubinina G."/>
            <person name="Orlova M."/>
            <person name="Belousova E."/>
            <person name="Roberts R.J."/>
        </authorList>
    </citation>
    <scope>NUCLEOTIDE SEQUENCE [LARGE SCALE GENOMIC DNA]</scope>
    <source>
        <strain evidence="6">D3</strain>
    </source>
</reference>
<dbReference type="PANTHER" id="PTHR43335:SF4">
    <property type="entry name" value="ABC TRANSPORTER, ATP-BINDING PROTEIN"/>
    <property type="match status" value="1"/>
</dbReference>
<dbReference type="AlphaFoldDB" id="A0A251XAA8"/>
<dbReference type="SUPFAM" id="SSF52540">
    <property type="entry name" value="P-loop containing nucleoside triphosphate hydrolases"/>
    <property type="match status" value="1"/>
</dbReference>
<dbReference type="EMBL" id="MSLT01000007">
    <property type="protein sequence ID" value="OUD14968.1"/>
    <property type="molecule type" value="Genomic_DNA"/>
</dbReference>
<protein>
    <submittedName>
        <fullName evidence="6">ABC transporter ATP-binding protein</fullName>
    </submittedName>
</protein>
<comment type="caution">
    <text evidence="6">The sequence shown here is derived from an EMBL/GenBank/DDBJ whole genome shotgun (WGS) entry which is preliminary data.</text>
</comment>
<gene>
    <name evidence="6" type="ORF">TPSD3_04480</name>
</gene>
<evidence type="ECO:0000256" key="1">
    <source>
        <dbReference type="ARBA" id="ARBA00005417"/>
    </source>
</evidence>
<keyword evidence="4 6" id="KW-0067">ATP-binding</keyword>
<comment type="similarity">
    <text evidence="1">Belongs to the ABC transporter superfamily.</text>
</comment>
<organism evidence="6 7">
    <name type="scientific">Thioflexithrix psekupsensis</name>
    <dbReference type="NCBI Taxonomy" id="1570016"/>
    <lineage>
        <taxon>Bacteria</taxon>
        <taxon>Pseudomonadati</taxon>
        <taxon>Pseudomonadota</taxon>
        <taxon>Gammaproteobacteria</taxon>
        <taxon>Thiotrichales</taxon>
        <taxon>Thioflexithrix</taxon>
    </lineage>
</organism>
<dbReference type="InterPro" id="IPR003439">
    <property type="entry name" value="ABC_transporter-like_ATP-bd"/>
</dbReference>
<keyword evidence="2" id="KW-0813">Transport</keyword>
<keyword evidence="7" id="KW-1185">Reference proteome</keyword>
<dbReference type="Gene3D" id="3.40.50.300">
    <property type="entry name" value="P-loop containing nucleotide triphosphate hydrolases"/>
    <property type="match status" value="1"/>
</dbReference>
<evidence type="ECO:0000256" key="2">
    <source>
        <dbReference type="ARBA" id="ARBA00022448"/>
    </source>
</evidence>
<feature type="domain" description="ABC transporter" evidence="5">
    <location>
        <begin position="7"/>
        <end position="236"/>
    </location>
</feature>
<accession>A0A251XAA8</accession>
<evidence type="ECO:0000259" key="5">
    <source>
        <dbReference type="PROSITE" id="PS50893"/>
    </source>
</evidence>
<dbReference type="OrthoDB" id="5560252at2"/>
<keyword evidence="3" id="KW-0547">Nucleotide-binding</keyword>
<dbReference type="GO" id="GO:0005524">
    <property type="term" value="F:ATP binding"/>
    <property type="evidence" value="ECO:0007669"/>
    <property type="project" value="UniProtKB-KW"/>
</dbReference>
<evidence type="ECO:0000313" key="6">
    <source>
        <dbReference type="EMBL" id="OUD14968.1"/>
    </source>
</evidence>
<dbReference type="SMART" id="SM00382">
    <property type="entry name" value="AAA"/>
    <property type="match status" value="1"/>
</dbReference>
<dbReference type="InterPro" id="IPR003593">
    <property type="entry name" value="AAA+_ATPase"/>
</dbReference>
<dbReference type="PROSITE" id="PS50893">
    <property type="entry name" value="ABC_TRANSPORTER_2"/>
    <property type="match status" value="1"/>
</dbReference>
<dbReference type="PANTHER" id="PTHR43335">
    <property type="entry name" value="ABC TRANSPORTER, ATP-BINDING PROTEIN"/>
    <property type="match status" value="1"/>
</dbReference>
<proteinExistence type="inferred from homology"/>
<dbReference type="Pfam" id="PF00005">
    <property type="entry name" value="ABC_tran"/>
    <property type="match status" value="1"/>
</dbReference>